<dbReference type="GO" id="GO:0005654">
    <property type="term" value="C:nucleoplasm"/>
    <property type="evidence" value="ECO:0007669"/>
    <property type="project" value="UniProtKB-SubCell"/>
</dbReference>
<dbReference type="PANTHER" id="PTHR13316">
    <property type="entry name" value="ZINC FINGER, CCHC DOMAIN CONTAINING 8"/>
    <property type="match status" value="1"/>
</dbReference>
<evidence type="ECO:0000313" key="11">
    <source>
        <dbReference type="Proteomes" id="UP000008141"/>
    </source>
</evidence>
<feature type="region of interest" description="Disordered" evidence="8">
    <location>
        <begin position="611"/>
        <end position="682"/>
    </location>
</feature>
<evidence type="ECO:0000256" key="5">
    <source>
        <dbReference type="ARBA" id="ARBA00022833"/>
    </source>
</evidence>
<dbReference type="SUPFAM" id="SSF57756">
    <property type="entry name" value="Retrovirus zinc finger-like domains"/>
    <property type="match status" value="1"/>
</dbReference>
<comment type="subcellular location">
    <subcellularLocation>
        <location evidence="1">Nucleus</location>
        <location evidence="1">Nucleoplasm</location>
    </subcellularLocation>
</comment>
<accession>E1ZK78</accession>
<feature type="compositionally biased region" description="Low complexity" evidence="8">
    <location>
        <begin position="474"/>
        <end position="499"/>
    </location>
</feature>
<dbReference type="InterPro" id="IPR036875">
    <property type="entry name" value="Znf_CCHC_sf"/>
</dbReference>
<keyword evidence="5" id="KW-0862">Zinc</keyword>
<dbReference type="Proteomes" id="UP000008141">
    <property type="component" value="Unassembled WGS sequence"/>
</dbReference>
<dbReference type="GO" id="GO:0003723">
    <property type="term" value="F:RNA binding"/>
    <property type="evidence" value="ECO:0007669"/>
    <property type="project" value="TreeGrafter"/>
</dbReference>
<dbReference type="InterPro" id="IPR001878">
    <property type="entry name" value="Znf_CCHC"/>
</dbReference>
<protein>
    <recommendedName>
        <fullName evidence="9">CCHC-type domain-containing protein</fullName>
    </recommendedName>
</protein>
<feature type="compositionally biased region" description="Low complexity" evidence="8">
    <location>
        <begin position="565"/>
        <end position="582"/>
    </location>
</feature>
<dbReference type="SMART" id="SM00581">
    <property type="entry name" value="PSP"/>
    <property type="match status" value="1"/>
</dbReference>
<dbReference type="PROSITE" id="PS50158">
    <property type="entry name" value="ZF_CCHC"/>
    <property type="match status" value="1"/>
</dbReference>
<keyword evidence="3" id="KW-0479">Metal-binding</keyword>
<feature type="compositionally biased region" description="Pro residues" evidence="8">
    <location>
        <begin position="380"/>
        <end position="391"/>
    </location>
</feature>
<dbReference type="KEGG" id="cvr:CHLNCDRAFT_136366"/>
<dbReference type="SMART" id="SM00343">
    <property type="entry name" value="ZnF_C2HC"/>
    <property type="match status" value="1"/>
</dbReference>
<proteinExistence type="inferred from homology"/>
<feature type="region of interest" description="Disordered" evidence="8">
    <location>
        <begin position="552"/>
        <end position="582"/>
    </location>
</feature>
<dbReference type="OrthoDB" id="8026949at2759"/>
<keyword evidence="6" id="KW-0539">Nucleus</keyword>
<dbReference type="GO" id="GO:0071013">
    <property type="term" value="C:catalytic step 2 spliceosome"/>
    <property type="evidence" value="ECO:0007669"/>
    <property type="project" value="TreeGrafter"/>
</dbReference>
<evidence type="ECO:0000259" key="9">
    <source>
        <dbReference type="PROSITE" id="PS50158"/>
    </source>
</evidence>
<evidence type="ECO:0000256" key="4">
    <source>
        <dbReference type="ARBA" id="ARBA00022771"/>
    </source>
</evidence>
<evidence type="ECO:0000256" key="6">
    <source>
        <dbReference type="ARBA" id="ARBA00023242"/>
    </source>
</evidence>
<evidence type="ECO:0000256" key="8">
    <source>
        <dbReference type="SAM" id="MobiDB-lite"/>
    </source>
</evidence>
<dbReference type="eggNOG" id="KOG2673">
    <property type="taxonomic scope" value="Eukaryota"/>
</dbReference>
<feature type="domain" description="CCHC-type" evidence="9">
    <location>
        <begin position="175"/>
        <end position="189"/>
    </location>
</feature>
<evidence type="ECO:0000256" key="3">
    <source>
        <dbReference type="ARBA" id="ARBA00022723"/>
    </source>
</evidence>
<keyword evidence="11" id="KW-1185">Reference proteome</keyword>
<dbReference type="InterPro" id="IPR052115">
    <property type="entry name" value="NEXT_complex_subunit_ZCCHC8"/>
</dbReference>
<feature type="compositionally biased region" description="Gly residues" evidence="8">
    <location>
        <begin position="653"/>
        <end position="662"/>
    </location>
</feature>
<feature type="compositionally biased region" description="Low complexity" evidence="8">
    <location>
        <begin position="611"/>
        <end position="625"/>
    </location>
</feature>
<dbReference type="STRING" id="554065.E1ZK78"/>
<organism evidence="11">
    <name type="scientific">Chlorella variabilis</name>
    <name type="common">Green alga</name>
    <dbReference type="NCBI Taxonomy" id="554065"/>
    <lineage>
        <taxon>Eukaryota</taxon>
        <taxon>Viridiplantae</taxon>
        <taxon>Chlorophyta</taxon>
        <taxon>core chlorophytes</taxon>
        <taxon>Trebouxiophyceae</taxon>
        <taxon>Chlorellales</taxon>
        <taxon>Chlorellaceae</taxon>
        <taxon>Chlorella clade</taxon>
        <taxon>Chlorella</taxon>
    </lineage>
</organism>
<dbReference type="EMBL" id="GL433850">
    <property type="protein sequence ID" value="EFN53647.1"/>
    <property type="molecule type" value="Genomic_DNA"/>
</dbReference>
<evidence type="ECO:0000256" key="7">
    <source>
        <dbReference type="PROSITE-ProRule" id="PRU00047"/>
    </source>
</evidence>
<evidence type="ECO:0000313" key="10">
    <source>
        <dbReference type="EMBL" id="EFN53647.1"/>
    </source>
</evidence>
<evidence type="ECO:0000256" key="1">
    <source>
        <dbReference type="ARBA" id="ARBA00004642"/>
    </source>
</evidence>
<dbReference type="PANTHER" id="PTHR13316:SF0">
    <property type="entry name" value="ZINC FINGER CCHC DOMAIN-CONTAINING PROTEIN 8"/>
    <property type="match status" value="1"/>
</dbReference>
<dbReference type="AlphaFoldDB" id="E1ZK78"/>
<dbReference type="InterPro" id="IPR006568">
    <property type="entry name" value="PSP_pro-rich"/>
</dbReference>
<reference evidence="10 11" key="1">
    <citation type="journal article" date="2010" name="Plant Cell">
        <title>The Chlorella variabilis NC64A genome reveals adaptation to photosymbiosis, coevolution with viruses, and cryptic sex.</title>
        <authorList>
            <person name="Blanc G."/>
            <person name="Duncan G."/>
            <person name="Agarkova I."/>
            <person name="Borodovsky M."/>
            <person name="Gurnon J."/>
            <person name="Kuo A."/>
            <person name="Lindquist E."/>
            <person name="Lucas S."/>
            <person name="Pangilinan J."/>
            <person name="Polle J."/>
            <person name="Salamov A."/>
            <person name="Terry A."/>
            <person name="Yamada T."/>
            <person name="Dunigan D.D."/>
            <person name="Grigoriev I.V."/>
            <person name="Claverie J.M."/>
            <person name="Van Etten J.L."/>
        </authorList>
    </citation>
    <scope>NUCLEOTIDE SEQUENCE [LARGE SCALE GENOMIC DNA]</scope>
    <source>
        <strain evidence="10 11">NC64A</strain>
    </source>
</reference>
<evidence type="ECO:0000256" key="2">
    <source>
        <dbReference type="ARBA" id="ARBA00007497"/>
    </source>
</evidence>
<comment type="similarity">
    <text evidence="2">Belongs to the ZCCHC8 family.</text>
</comment>
<dbReference type="GeneID" id="17353264"/>
<dbReference type="FunCoup" id="E1ZK78">
    <property type="interactions" value="248"/>
</dbReference>
<dbReference type="Pfam" id="PF04046">
    <property type="entry name" value="PSP"/>
    <property type="match status" value="1"/>
</dbReference>
<feature type="region of interest" description="Disordered" evidence="8">
    <location>
        <begin position="373"/>
        <end position="499"/>
    </location>
</feature>
<feature type="region of interest" description="Disordered" evidence="8">
    <location>
        <begin position="1"/>
        <end position="42"/>
    </location>
</feature>
<name>E1ZK78_CHLVA</name>
<dbReference type="RefSeq" id="XP_005845749.1">
    <property type="nucleotide sequence ID" value="XM_005845687.1"/>
</dbReference>
<feature type="compositionally biased region" description="Gly residues" evidence="8">
    <location>
        <begin position="419"/>
        <end position="431"/>
    </location>
</feature>
<feature type="region of interest" description="Disordered" evidence="8">
    <location>
        <begin position="304"/>
        <end position="328"/>
    </location>
</feature>
<gene>
    <name evidence="10" type="ORF">CHLNCDRAFT_136366</name>
</gene>
<keyword evidence="4 7" id="KW-0863">Zinc-finger</keyword>
<sequence>MGAEGETEPSAPTIVRVQTAAAQGSRKKRKSEAARSPADAPVAEVNIQYEGLPPDSRLKLDEALRGWAEWHAAKYLPGYVPPEVVSGSLGYRPETMELAWEDKPAAPGVGPAETMWFNVKYEQAGGVPRYDRHTDNQLAYSNKKRPSDTLLAAEEAAAGAGGAGKPVKRLRSSNRCFNCGSYGHTMRECWREHNRELVEESKRHVGLSWRHAELAPRCGMEHAEARGPAYRSAPKRYYLEGAAEGGDGRRGLEQVEGEFAGLAPGVLSEDLRQALGIGPTAPPPWLQRMREMGLPPGYMAPVPAEADPPLAATGNGSSRPAAAAAPAADQPLEDFIALEASPPPEAGEEAGATPVKLECRVLFPGVNAPAPEGADAAAWAPPPPQRQPSLPPGFGEATPASYGTPAAERWQQRQPGSAEWGGSGGGSGGGRWQPMRGLHPPRHAASEGSLAAVRAEPATSQQQQVTPPRPAGPAYGASAPDAYQAAQPQQPAAQLLPPGFGQQYHAQQLYQQYQQQYQQAQQQQLQMLHHLQQQPAEAVYSISRSDPGHLLVFDQRGAGMPSHNPAYHQQQPHQQQVAPPQQQQYWALPQAHQQQQEYQRPAELPYQQQQYQQPAALPYQQQQYQHQGASPYDQQQQQQQQAYGAMQQHAEQPGGGGGGEGSGRAYQQQQQQQQMWLSNGRF</sequence>
<dbReference type="InParanoid" id="E1ZK78"/>
<dbReference type="GO" id="GO:0008270">
    <property type="term" value="F:zinc ion binding"/>
    <property type="evidence" value="ECO:0007669"/>
    <property type="project" value="UniProtKB-KW"/>
</dbReference>